<keyword evidence="3" id="KW-1185">Reference proteome</keyword>
<proteinExistence type="predicted"/>
<dbReference type="InterPro" id="IPR038332">
    <property type="entry name" value="PPE_sf"/>
</dbReference>
<dbReference type="RefSeq" id="WP_122501965.1">
    <property type="nucleotide sequence ID" value="NZ_UPHU01000001.1"/>
</dbReference>
<feature type="domain" description="PE" evidence="1">
    <location>
        <begin position="2"/>
        <end position="91"/>
    </location>
</feature>
<dbReference type="InterPro" id="IPR000084">
    <property type="entry name" value="PE-PGRS_N"/>
</dbReference>
<evidence type="ECO:0000313" key="3">
    <source>
        <dbReference type="Proteomes" id="UP000268285"/>
    </source>
</evidence>
<dbReference type="Proteomes" id="UP000268285">
    <property type="component" value="Unassembled WGS sequence"/>
</dbReference>
<organism evidence="2 3">
    <name type="scientific">Mycobacterium pseudokansasii</name>
    <dbReference type="NCBI Taxonomy" id="2341080"/>
    <lineage>
        <taxon>Bacteria</taxon>
        <taxon>Bacillati</taxon>
        <taxon>Actinomycetota</taxon>
        <taxon>Actinomycetes</taxon>
        <taxon>Mycobacteriales</taxon>
        <taxon>Mycobacteriaceae</taxon>
        <taxon>Mycobacterium</taxon>
    </lineage>
</organism>
<evidence type="ECO:0000259" key="1">
    <source>
        <dbReference type="Pfam" id="PF00934"/>
    </source>
</evidence>
<dbReference type="SUPFAM" id="SSF140459">
    <property type="entry name" value="PE/PPE dimer-like"/>
    <property type="match status" value="1"/>
</dbReference>
<sequence length="103" mass="9759">MLRVVPEGLAAASTAVEALTARLTTAHAVAAPLITAVAPPAADPVSVATAARFSVQGDIHATVAAGGVEELGRSGAGVGESGVGYAAGDAMAACAYGISDGLA</sequence>
<evidence type="ECO:0000313" key="2">
    <source>
        <dbReference type="EMBL" id="VBA48187.1"/>
    </source>
</evidence>
<protein>
    <submittedName>
        <fullName evidence="2">PE family immunomodulator PE5</fullName>
    </submittedName>
</protein>
<dbReference type="Gene3D" id="1.10.287.850">
    <property type="entry name" value="HP0062-like domain"/>
    <property type="match status" value="1"/>
</dbReference>
<dbReference type="Pfam" id="PF00934">
    <property type="entry name" value="PE"/>
    <property type="match status" value="1"/>
</dbReference>
<gene>
    <name evidence="2" type="primary">PE5_3</name>
    <name evidence="2" type="ORF">LAUMK142_01179</name>
</gene>
<accession>A0A498QME4</accession>
<name>A0A498QME4_9MYCO</name>
<reference evidence="2 3" key="1">
    <citation type="submission" date="2018-09" db="EMBL/GenBank/DDBJ databases">
        <authorList>
            <person name="Tagini F."/>
        </authorList>
    </citation>
    <scope>NUCLEOTIDE SEQUENCE [LARGE SCALE GENOMIC DNA]</scope>
    <source>
        <strain evidence="2 3">MK142</strain>
    </source>
</reference>
<dbReference type="AlphaFoldDB" id="A0A498QME4"/>
<dbReference type="EMBL" id="UPHU01000001">
    <property type="protein sequence ID" value="VBA48187.1"/>
    <property type="molecule type" value="Genomic_DNA"/>
</dbReference>